<gene>
    <name evidence="2" type="ORF">DARMORV10_C03P48670.1</name>
</gene>
<dbReference type="EMBL" id="HG994367">
    <property type="protein sequence ID" value="CAF1704815.1"/>
    <property type="molecule type" value="Genomic_DNA"/>
</dbReference>
<proteinExistence type="predicted"/>
<evidence type="ECO:0000313" key="2">
    <source>
        <dbReference type="EMBL" id="CAF1704815.1"/>
    </source>
</evidence>
<feature type="chain" id="PRO_5032853083" evidence="1">
    <location>
        <begin position="22"/>
        <end position="77"/>
    </location>
</feature>
<accession>A0A816I993</accession>
<protein>
    <submittedName>
        <fullName evidence="2">(rape) hypothetical protein</fullName>
    </submittedName>
</protein>
<sequence length="77" mass="8466">MKMIKMMIIVTMAMMMRTAMGNIVDKTCKETPLTTLFVSLSLLNSDPRSSSADIVGLGLILVDKIKLHRVITEPVGD</sequence>
<dbReference type="InterPro" id="IPR035513">
    <property type="entry name" value="Invertase/methylesterase_inhib"/>
</dbReference>
<dbReference type="Proteomes" id="UP001295469">
    <property type="component" value="Chromosome C03"/>
</dbReference>
<dbReference type="SUPFAM" id="SSF101148">
    <property type="entry name" value="Plant invertase/pectin methylesterase inhibitor"/>
    <property type="match status" value="1"/>
</dbReference>
<name>A0A816I993_BRANA</name>
<organism evidence="2">
    <name type="scientific">Brassica napus</name>
    <name type="common">Rape</name>
    <dbReference type="NCBI Taxonomy" id="3708"/>
    <lineage>
        <taxon>Eukaryota</taxon>
        <taxon>Viridiplantae</taxon>
        <taxon>Streptophyta</taxon>
        <taxon>Embryophyta</taxon>
        <taxon>Tracheophyta</taxon>
        <taxon>Spermatophyta</taxon>
        <taxon>Magnoliopsida</taxon>
        <taxon>eudicotyledons</taxon>
        <taxon>Gunneridae</taxon>
        <taxon>Pentapetalae</taxon>
        <taxon>rosids</taxon>
        <taxon>malvids</taxon>
        <taxon>Brassicales</taxon>
        <taxon>Brassicaceae</taxon>
        <taxon>Brassiceae</taxon>
        <taxon>Brassica</taxon>
    </lineage>
</organism>
<keyword evidence="1" id="KW-0732">Signal</keyword>
<feature type="signal peptide" evidence="1">
    <location>
        <begin position="1"/>
        <end position="21"/>
    </location>
</feature>
<dbReference type="AlphaFoldDB" id="A0A816I993"/>
<reference evidence="2" key="1">
    <citation type="submission" date="2021-01" db="EMBL/GenBank/DDBJ databases">
        <authorList>
            <consortium name="Genoscope - CEA"/>
            <person name="William W."/>
        </authorList>
    </citation>
    <scope>NUCLEOTIDE SEQUENCE</scope>
</reference>
<evidence type="ECO:0000256" key="1">
    <source>
        <dbReference type="SAM" id="SignalP"/>
    </source>
</evidence>
<dbReference type="Gene3D" id="1.20.140.40">
    <property type="entry name" value="Invertase/pectin methylesterase inhibitor family protein"/>
    <property type="match status" value="1"/>
</dbReference>